<dbReference type="AlphaFoldDB" id="A0A0F9NSN3"/>
<dbReference type="GO" id="GO:0006629">
    <property type="term" value="P:lipid metabolic process"/>
    <property type="evidence" value="ECO:0007669"/>
    <property type="project" value="UniProtKB-KW"/>
</dbReference>
<name>A0A0F9NSN3_9ZZZZ</name>
<keyword evidence="3" id="KW-0520">NAD</keyword>
<dbReference type="NCBIfam" id="NF005559">
    <property type="entry name" value="PRK07231.1"/>
    <property type="match status" value="1"/>
</dbReference>
<evidence type="ECO:0000256" key="2">
    <source>
        <dbReference type="ARBA" id="ARBA00023002"/>
    </source>
</evidence>
<accession>A0A0F9NSN3</accession>
<dbReference type="PANTHER" id="PTHR43180">
    <property type="entry name" value="3-OXOACYL-(ACYL-CARRIER-PROTEIN) REDUCTASE (AFU_ORTHOLOGUE AFUA_6G11210)"/>
    <property type="match status" value="1"/>
</dbReference>
<comment type="similarity">
    <text evidence="1">Belongs to the short-chain dehydrogenases/reductases (SDR) family.</text>
</comment>
<dbReference type="GO" id="GO:0016491">
    <property type="term" value="F:oxidoreductase activity"/>
    <property type="evidence" value="ECO:0007669"/>
    <property type="project" value="UniProtKB-KW"/>
</dbReference>
<dbReference type="InterPro" id="IPR002347">
    <property type="entry name" value="SDR_fam"/>
</dbReference>
<dbReference type="FunFam" id="3.40.50.720:FF:000084">
    <property type="entry name" value="Short-chain dehydrogenase reductase"/>
    <property type="match status" value="1"/>
</dbReference>
<dbReference type="PROSITE" id="PS00061">
    <property type="entry name" value="ADH_SHORT"/>
    <property type="match status" value="1"/>
</dbReference>
<protein>
    <recommendedName>
        <fullName evidence="6">2,5-dichloro-2,5-cyclohexadiene-1,4-diol dehydrogenase</fullName>
    </recommendedName>
</protein>
<dbReference type="EMBL" id="LAZR01007590">
    <property type="protein sequence ID" value="KKM84287.1"/>
    <property type="molecule type" value="Genomic_DNA"/>
</dbReference>
<dbReference type="InterPro" id="IPR020904">
    <property type="entry name" value="Sc_DH/Rdtase_CS"/>
</dbReference>
<reference evidence="5" key="1">
    <citation type="journal article" date="2015" name="Nature">
        <title>Complex archaea that bridge the gap between prokaryotes and eukaryotes.</title>
        <authorList>
            <person name="Spang A."/>
            <person name="Saw J.H."/>
            <person name="Jorgensen S.L."/>
            <person name="Zaremba-Niedzwiedzka K."/>
            <person name="Martijn J."/>
            <person name="Lind A.E."/>
            <person name="van Eijk R."/>
            <person name="Schleper C."/>
            <person name="Guy L."/>
            <person name="Ettema T.J."/>
        </authorList>
    </citation>
    <scope>NUCLEOTIDE SEQUENCE</scope>
</reference>
<dbReference type="PRINTS" id="PR00080">
    <property type="entry name" value="SDRFAMILY"/>
</dbReference>
<dbReference type="PRINTS" id="PR00081">
    <property type="entry name" value="GDHRDH"/>
</dbReference>
<organism evidence="5">
    <name type="scientific">marine sediment metagenome</name>
    <dbReference type="NCBI Taxonomy" id="412755"/>
    <lineage>
        <taxon>unclassified sequences</taxon>
        <taxon>metagenomes</taxon>
        <taxon>ecological metagenomes</taxon>
    </lineage>
</organism>
<proteinExistence type="inferred from homology"/>
<dbReference type="Pfam" id="PF13561">
    <property type="entry name" value="adh_short_C2"/>
    <property type="match status" value="1"/>
</dbReference>
<evidence type="ECO:0008006" key="6">
    <source>
        <dbReference type="Google" id="ProtNLM"/>
    </source>
</evidence>
<dbReference type="PANTHER" id="PTHR43180:SF28">
    <property type="entry name" value="NAD(P)-BINDING ROSSMANN-FOLD SUPERFAMILY PROTEIN"/>
    <property type="match status" value="1"/>
</dbReference>
<evidence type="ECO:0000256" key="4">
    <source>
        <dbReference type="ARBA" id="ARBA00023098"/>
    </source>
</evidence>
<evidence type="ECO:0000313" key="5">
    <source>
        <dbReference type="EMBL" id="KKM84287.1"/>
    </source>
</evidence>
<dbReference type="SUPFAM" id="SSF51735">
    <property type="entry name" value="NAD(P)-binding Rossmann-fold domains"/>
    <property type="match status" value="1"/>
</dbReference>
<gene>
    <name evidence="5" type="ORF">LCGC14_1300670</name>
</gene>
<evidence type="ECO:0000256" key="1">
    <source>
        <dbReference type="ARBA" id="ARBA00006484"/>
    </source>
</evidence>
<keyword evidence="4" id="KW-0443">Lipid metabolism</keyword>
<dbReference type="InterPro" id="IPR036291">
    <property type="entry name" value="NAD(P)-bd_dom_sf"/>
</dbReference>
<dbReference type="Gene3D" id="3.40.50.720">
    <property type="entry name" value="NAD(P)-binding Rossmann-like Domain"/>
    <property type="match status" value="1"/>
</dbReference>
<comment type="caution">
    <text evidence="5">The sequence shown here is derived from an EMBL/GenBank/DDBJ whole genome shotgun (WGS) entry which is preliminary data.</text>
</comment>
<sequence length="294" mass="31795">MGRLDGKVAVITGGSSGIGNASVRLFVKEGCRVIFGDIQDERGVALAEELGENAIYLHTDVRNESEIKALIDLAVDRFGRLDCIFNNAGFPGVGGPIDEIPTDGFDVTMEIMFRSVFLGIKHAAPIMKEQRSGSIISTASVAGLRTGMGGHIYSSAKAAIIHLTRTVAMELGEFNIRVNCICPGGISTAIFGRGLGFGQDKADRFKEVMKTYLAELQPIRRSGLPEDIAKAALWLASDDSTFVSGHPLVVDGGLIGGRMPSQNQEQWVEMGKRLGIEDLEELRRRLNEDIAKMK</sequence>
<evidence type="ECO:0000256" key="3">
    <source>
        <dbReference type="ARBA" id="ARBA00023027"/>
    </source>
</evidence>
<keyword evidence="2" id="KW-0560">Oxidoreductase</keyword>